<dbReference type="InterPro" id="IPR036388">
    <property type="entry name" value="WH-like_DNA-bd_sf"/>
</dbReference>
<feature type="domain" description="HTH gntR-type" evidence="8">
    <location>
        <begin position="11"/>
        <end position="79"/>
    </location>
</feature>
<comment type="caution">
    <text evidence="9">The sequence shown here is derived from an EMBL/GenBank/DDBJ whole genome shotgun (WGS) entry which is preliminary data.</text>
</comment>
<keyword evidence="10" id="KW-1185">Reference proteome</keyword>
<keyword evidence="7" id="KW-0804">Transcription</keyword>
<dbReference type="PANTHER" id="PTHR46577:SF2">
    <property type="entry name" value="TRANSCRIPTIONAL REGULATORY PROTEIN"/>
    <property type="match status" value="1"/>
</dbReference>
<dbReference type="CDD" id="cd07377">
    <property type="entry name" value="WHTH_GntR"/>
    <property type="match status" value="1"/>
</dbReference>
<dbReference type="InterPro" id="IPR051446">
    <property type="entry name" value="HTH_trans_reg/aminotransferase"/>
</dbReference>
<dbReference type="Gene3D" id="3.40.640.10">
    <property type="entry name" value="Type I PLP-dependent aspartate aminotransferase-like (Major domain)"/>
    <property type="match status" value="1"/>
</dbReference>
<dbReference type="Pfam" id="PF00392">
    <property type="entry name" value="GntR"/>
    <property type="match status" value="1"/>
</dbReference>
<reference evidence="10" key="1">
    <citation type="journal article" date="2019" name="Int. J. Syst. Evol. Microbiol.">
        <title>The Global Catalogue of Microorganisms (GCM) 10K type strain sequencing project: providing services to taxonomists for standard genome sequencing and annotation.</title>
        <authorList>
            <consortium name="The Broad Institute Genomics Platform"/>
            <consortium name="The Broad Institute Genome Sequencing Center for Infectious Disease"/>
            <person name="Wu L."/>
            <person name="Ma J."/>
        </authorList>
    </citation>
    <scope>NUCLEOTIDE SEQUENCE [LARGE SCALE GENOMIC DNA]</scope>
    <source>
        <strain evidence="10">CGMCC 1.6964</strain>
    </source>
</reference>
<evidence type="ECO:0000256" key="3">
    <source>
        <dbReference type="ARBA" id="ARBA00022576"/>
    </source>
</evidence>
<organism evidence="9 10">
    <name type="scientific">Saccharibacillus kuerlensis</name>
    <dbReference type="NCBI Taxonomy" id="459527"/>
    <lineage>
        <taxon>Bacteria</taxon>
        <taxon>Bacillati</taxon>
        <taxon>Bacillota</taxon>
        <taxon>Bacilli</taxon>
        <taxon>Bacillales</taxon>
        <taxon>Paenibacillaceae</taxon>
        <taxon>Saccharibacillus</taxon>
    </lineage>
</organism>
<dbReference type="RefSeq" id="WP_018976906.1">
    <property type="nucleotide sequence ID" value="NZ_BMLN01000002.1"/>
</dbReference>
<dbReference type="PROSITE" id="PS50949">
    <property type="entry name" value="HTH_GNTR"/>
    <property type="match status" value="1"/>
</dbReference>
<keyword evidence="3" id="KW-0808">Transferase</keyword>
<dbReference type="InterPro" id="IPR004839">
    <property type="entry name" value="Aminotransferase_I/II_large"/>
</dbReference>
<evidence type="ECO:0000313" key="10">
    <source>
        <dbReference type="Proteomes" id="UP000606653"/>
    </source>
</evidence>
<dbReference type="SMART" id="SM00345">
    <property type="entry name" value="HTH_GNTR"/>
    <property type="match status" value="1"/>
</dbReference>
<dbReference type="Proteomes" id="UP000606653">
    <property type="component" value="Unassembled WGS sequence"/>
</dbReference>
<evidence type="ECO:0000256" key="5">
    <source>
        <dbReference type="ARBA" id="ARBA00023015"/>
    </source>
</evidence>
<evidence type="ECO:0000259" key="8">
    <source>
        <dbReference type="PROSITE" id="PS50949"/>
    </source>
</evidence>
<comment type="cofactor">
    <cofactor evidence="1">
        <name>pyridoxal 5'-phosphate</name>
        <dbReference type="ChEBI" id="CHEBI:597326"/>
    </cofactor>
</comment>
<evidence type="ECO:0000313" key="9">
    <source>
        <dbReference type="EMBL" id="GGN93861.1"/>
    </source>
</evidence>
<dbReference type="InterPro" id="IPR015422">
    <property type="entry name" value="PyrdxlP-dep_Trfase_small"/>
</dbReference>
<accession>A0ABQ2KVK2</accession>
<keyword evidence="4" id="KW-0663">Pyridoxal phosphate</keyword>
<evidence type="ECO:0000256" key="2">
    <source>
        <dbReference type="ARBA" id="ARBA00005384"/>
    </source>
</evidence>
<dbReference type="InterPro" id="IPR000524">
    <property type="entry name" value="Tscrpt_reg_HTH_GntR"/>
</dbReference>
<evidence type="ECO:0000256" key="7">
    <source>
        <dbReference type="ARBA" id="ARBA00023163"/>
    </source>
</evidence>
<dbReference type="InterPro" id="IPR015424">
    <property type="entry name" value="PyrdxlP-dep_Trfase"/>
</dbReference>
<keyword evidence="3" id="KW-0032">Aminotransferase</keyword>
<dbReference type="InterPro" id="IPR036390">
    <property type="entry name" value="WH_DNA-bd_sf"/>
</dbReference>
<evidence type="ECO:0000256" key="4">
    <source>
        <dbReference type="ARBA" id="ARBA00022898"/>
    </source>
</evidence>
<gene>
    <name evidence="9" type="primary">yisV</name>
    <name evidence="9" type="ORF">GCM10010969_08070</name>
</gene>
<dbReference type="InterPro" id="IPR015421">
    <property type="entry name" value="PyrdxlP-dep_Trfase_major"/>
</dbReference>
<dbReference type="SUPFAM" id="SSF46785">
    <property type="entry name" value="Winged helix' DNA-binding domain"/>
    <property type="match status" value="1"/>
</dbReference>
<proteinExistence type="inferred from homology"/>
<dbReference type="CDD" id="cd00609">
    <property type="entry name" value="AAT_like"/>
    <property type="match status" value="1"/>
</dbReference>
<dbReference type="Pfam" id="PF00155">
    <property type="entry name" value="Aminotran_1_2"/>
    <property type="match status" value="1"/>
</dbReference>
<dbReference type="Gene3D" id="3.90.1150.10">
    <property type="entry name" value="Aspartate Aminotransferase, domain 1"/>
    <property type="match status" value="1"/>
</dbReference>
<dbReference type="PANTHER" id="PTHR46577">
    <property type="entry name" value="HTH-TYPE TRANSCRIPTIONAL REGULATORY PROTEIN GABR"/>
    <property type="match status" value="1"/>
</dbReference>
<sequence length="477" mass="53345">MNWKPSAHPHHTLQAQISSWIAGRIEHGDWTSGTRLPPQRELASRFGVNRSTVQAALDELKADGLLESRQGSGVFVSGSAWNALLTRSQPNWQRHIRASVHKPNRHTIRLINGSEPDPSFIRLGTGELSPDLLPAKEFEDSLRDLRLDSRALGYSEPLGSLRLRLALCRHLESLGIFAKPENICIVSGALQALQLIAVGLLEEGSTVFHESLSYLNSVHPFQSAGMRMLSFRQEPQLKEKLVRATRGRQSLLYAVPTLNNPTGHSWSALERSHVYNVCSELRIPIVEDDVYRDLLFAPGLPPIKAADSSGQVLYLGSLSKSLSPGLRIGWVVAPSPVAARLADVKMQTDYGSSAFSQEIAAHWLESGLHQRNTERLRGELGLRAAFVQETLHASFRGLAEWNSPEGGFYIWLRFLRPIVDKSFFRLLLNRKILINPGYLYDPDDQHHIRLSYAYASYEEMRTGLEALRQEAERAGNC</sequence>
<dbReference type="EMBL" id="BMLN01000002">
    <property type="protein sequence ID" value="GGN93861.1"/>
    <property type="molecule type" value="Genomic_DNA"/>
</dbReference>
<name>A0ABQ2KVK2_9BACL</name>
<evidence type="ECO:0000256" key="1">
    <source>
        <dbReference type="ARBA" id="ARBA00001933"/>
    </source>
</evidence>
<protein>
    <submittedName>
        <fullName evidence="9">HTH-type transcriptional regulator YisV</fullName>
    </submittedName>
</protein>
<dbReference type="Gene3D" id="1.10.10.10">
    <property type="entry name" value="Winged helix-like DNA-binding domain superfamily/Winged helix DNA-binding domain"/>
    <property type="match status" value="1"/>
</dbReference>
<dbReference type="PRINTS" id="PR00035">
    <property type="entry name" value="HTHGNTR"/>
</dbReference>
<keyword evidence="6" id="KW-0238">DNA-binding</keyword>
<comment type="similarity">
    <text evidence="2">In the C-terminal section; belongs to the class-I pyridoxal-phosphate-dependent aminotransferase family.</text>
</comment>
<keyword evidence="5" id="KW-0805">Transcription regulation</keyword>
<evidence type="ECO:0000256" key="6">
    <source>
        <dbReference type="ARBA" id="ARBA00023125"/>
    </source>
</evidence>
<dbReference type="SUPFAM" id="SSF53383">
    <property type="entry name" value="PLP-dependent transferases"/>
    <property type="match status" value="1"/>
</dbReference>